<evidence type="ECO:0000313" key="15">
    <source>
        <dbReference type="Proteomes" id="UP000034471"/>
    </source>
</evidence>
<evidence type="ECO:0000256" key="9">
    <source>
        <dbReference type="ARBA" id="ARBA00023239"/>
    </source>
</evidence>
<evidence type="ECO:0000256" key="4">
    <source>
        <dbReference type="ARBA" id="ARBA00010869"/>
    </source>
</evidence>
<comment type="subunit">
    <text evidence="5 12">Homotetramer.</text>
</comment>
<feature type="domain" description="ACT-like" evidence="13">
    <location>
        <begin position="331"/>
        <end position="405"/>
    </location>
</feature>
<reference evidence="14 15" key="1">
    <citation type="journal article" date="2015" name="Nature">
        <title>rRNA introns, odd ribosomes, and small enigmatic genomes across a large radiation of phyla.</title>
        <authorList>
            <person name="Brown C.T."/>
            <person name="Hug L.A."/>
            <person name="Thomas B.C."/>
            <person name="Sharon I."/>
            <person name="Castelle C.J."/>
            <person name="Singh A."/>
            <person name="Wilkins M.J."/>
            <person name="Williams K.H."/>
            <person name="Banfield J.F."/>
        </authorList>
    </citation>
    <scope>NUCLEOTIDE SEQUENCE [LARGE SCALE GENOMIC DNA]</scope>
</reference>
<evidence type="ECO:0000256" key="8">
    <source>
        <dbReference type="ARBA" id="ARBA00022898"/>
    </source>
</evidence>
<gene>
    <name evidence="12" type="primary">ilvA</name>
    <name evidence="14" type="ORF">US54_C0036G0009</name>
</gene>
<comment type="caution">
    <text evidence="14">The sequence shown here is derived from an EMBL/GenBank/DDBJ whole genome shotgun (WGS) entry which is preliminary data.</text>
</comment>
<dbReference type="EMBL" id="LBTJ01000036">
    <property type="protein sequence ID" value="KKQ37345.1"/>
    <property type="molecule type" value="Genomic_DNA"/>
</dbReference>
<dbReference type="GO" id="GO:0009097">
    <property type="term" value="P:isoleucine biosynthetic process"/>
    <property type="evidence" value="ECO:0007669"/>
    <property type="project" value="UniProtKB-UniRule"/>
</dbReference>
<comment type="cofactor">
    <cofactor evidence="2 12">
        <name>pyridoxal 5'-phosphate</name>
        <dbReference type="ChEBI" id="CHEBI:597326"/>
    </cofactor>
</comment>
<dbReference type="EC" id="4.3.1.19" evidence="12"/>
<comment type="function">
    <text evidence="11 12">Catalyzes the anaerobic formation of alpha-ketobutyrate and ammonia from threonine in a two-step reaction. The first step involved a dehydration of threonine and a production of enamine intermediates (aminocrotonate), which tautomerizes to its imine form (iminobutyrate). Both intermediates are unstable and short-lived. The second step is the nonenzymatic hydrolysis of the enamine/imine intermediates to form 2-ketobutyrate and free ammonia. In the low water environment of the cell, the second step is accelerated by RidA.</text>
</comment>
<keyword evidence="8 12" id="KW-0663">Pyridoxal phosphate</keyword>
<evidence type="ECO:0000256" key="10">
    <source>
        <dbReference type="ARBA" id="ARBA00023304"/>
    </source>
</evidence>
<dbReference type="InterPro" id="IPR045865">
    <property type="entry name" value="ACT-like_dom_sf"/>
</dbReference>
<dbReference type="InterPro" id="IPR050147">
    <property type="entry name" value="Ser/Thr_Dehydratase"/>
</dbReference>
<dbReference type="AlphaFoldDB" id="A0A0G0HFN5"/>
<dbReference type="Pfam" id="PF00291">
    <property type="entry name" value="PALP"/>
    <property type="match status" value="1"/>
</dbReference>
<dbReference type="PANTHER" id="PTHR48078">
    <property type="entry name" value="THREONINE DEHYDRATASE, MITOCHONDRIAL-RELATED"/>
    <property type="match status" value="1"/>
</dbReference>
<comment type="similarity">
    <text evidence="4 12">Belongs to the serine/threonine dehydratase family.</text>
</comment>
<dbReference type="NCBIfam" id="TIGR02079">
    <property type="entry name" value="THD1"/>
    <property type="match status" value="1"/>
</dbReference>
<accession>A0A0G0HFN5</accession>
<evidence type="ECO:0000313" key="14">
    <source>
        <dbReference type="EMBL" id="KKQ37345.1"/>
    </source>
</evidence>
<dbReference type="GO" id="GO:0003941">
    <property type="term" value="F:L-serine ammonia-lyase activity"/>
    <property type="evidence" value="ECO:0007669"/>
    <property type="project" value="TreeGrafter"/>
</dbReference>
<dbReference type="SUPFAM" id="SSF53686">
    <property type="entry name" value="Tryptophan synthase beta subunit-like PLP-dependent enzymes"/>
    <property type="match status" value="1"/>
</dbReference>
<dbReference type="GO" id="GO:0006567">
    <property type="term" value="P:L-threonine catabolic process"/>
    <property type="evidence" value="ECO:0007669"/>
    <property type="project" value="TreeGrafter"/>
</dbReference>
<dbReference type="STRING" id="1618481.US54_C0036G0009"/>
<dbReference type="NCBIfam" id="NF006390">
    <property type="entry name" value="PRK08639.1"/>
    <property type="match status" value="1"/>
</dbReference>
<dbReference type="PROSITE" id="PS00165">
    <property type="entry name" value="DEHYDRATASE_SER_THR"/>
    <property type="match status" value="1"/>
</dbReference>
<organism evidence="14 15">
    <name type="scientific">Candidatus Roizmanbacteria bacterium GW2011_GWA2_37_7</name>
    <dbReference type="NCBI Taxonomy" id="1618481"/>
    <lineage>
        <taxon>Bacteria</taxon>
        <taxon>Candidatus Roizmaniibacteriota</taxon>
    </lineage>
</organism>
<name>A0A0G0HFN5_9BACT</name>
<dbReference type="GO" id="GO:0004794">
    <property type="term" value="F:threonine deaminase activity"/>
    <property type="evidence" value="ECO:0007669"/>
    <property type="project" value="UniProtKB-UniRule"/>
</dbReference>
<dbReference type="InterPro" id="IPR001926">
    <property type="entry name" value="TrpB-like_PALP"/>
</dbReference>
<evidence type="ECO:0000256" key="5">
    <source>
        <dbReference type="ARBA" id="ARBA00011881"/>
    </source>
</evidence>
<dbReference type="Gene3D" id="3.40.50.1100">
    <property type="match status" value="2"/>
</dbReference>
<proteinExistence type="inferred from homology"/>
<dbReference type="SUPFAM" id="SSF55021">
    <property type="entry name" value="ACT-like"/>
    <property type="match status" value="1"/>
</dbReference>
<dbReference type="Proteomes" id="UP000034471">
    <property type="component" value="Unassembled WGS sequence"/>
</dbReference>
<evidence type="ECO:0000256" key="1">
    <source>
        <dbReference type="ARBA" id="ARBA00001274"/>
    </source>
</evidence>
<dbReference type="InterPro" id="IPR011820">
    <property type="entry name" value="IlvA"/>
</dbReference>
<evidence type="ECO:0000256" key="3">
    <source>
        <dbReference type="ARBA" id="ARBA00004810"/>
    </source>
</evidence>
<evidence type="ECO:0000256" key="7">
    <source>
        <dbReference type="ARBA" id="ARBA00022624"/>
    </source>
</evidence>
<dbReference type="InterPro" id="IPR036052">
    <property type="entry name" value="TrpB-like_PALP_sf"/>
</dbReference>
<keyword evidence="9 12" id="KW-0456">Lyase</keyword>
<evidence type="ECO:0000256" key="6">
    <source>
        <dbReference type="ARBA" id="ARBA00022605"/>
    </source>
</evidence>
<dbReference type="PROSITE" id="PS51672">
    <property type="entry name" value="ACT_LIKE"/>
    <property type="match status" value="1"/>
</dbReference>
<dbReference type="PANTHER" id="PTHR48078:SF11">
    <property type="entry name" value="THREONINE DEHYDRATASE, MITOCHONDRIAL"/>
    <property type="match status" value="1"/>
</dbReference>
<sequence>MKLTIQDIEKAAKRLVGVAEKTPLQFNNRLSKKYGAKIYLKREDLQEVRSFKIRGAYNKMTSLSNGEKKKGVVCASAGNHAQGVAWSCNALKVHGTIFMPTVTPNQKIDKVQHFGNGYVDIKLVGATFDDASAASQEFAKKTGAVYVHPFNDPLTIAGQGTVGKEIVKKLGKNIDYVLSCIGGGGLISGVATYIKNQIPQSRIIGVEPSGAAGMQESLKKNQVVTLETIDTFVDGAAVRTVGDLTFQIVKKYVDNVIVVPEGKVCTAMIELYQNEGIVTEPAGALSVSALDHIAEKMKGKTVVCIISGGNNDILRYPEIMEKSLVYQGRKHYFLIEFAQKPGQLKRMLDNALGPNDDIVRFEYMKKTNKEKAPALVGLEPRDKKDLKPLLARMDEIELKYTKLSEKDMLYEYLV</sequence>
<comment type="pathway">
    <text evidence="3 12">Amino-acid biosynthesis; L-isoleucine biosynthesis; 2-oxobutanoate from L-threonine: step 1/1.</text>
</comment>
<evidence type="ECO:0000256" key="2">
    <source>
        <dbReference type="ARBA" id="ARBA00001933"/>
    </source>
</evidence>
<evidence type="ECO:0000256" key="12">
    <source>
        <dbReference type="RuleBase" id="RU362012"/>
    </source>
</evidence>
<keyword evidence="7 12" id="KW-0412">Isoleucine biosynthesis</keyword>
<dbReference type="FunFam" id="3.40.50.1100:FF:000007">
    <property type="entry name" value="L-threonine dehydratase catabolic TdcB"/>
    <property type="match status" value="1"/>
</dbReference>
<dbReference type="InterPro" id="IPR001721">
    <property type="entry name" value="TD_ACT-like"/>
</dbReference>
<dbReference type="GO" id="GO:0030170">
    <property type="term" value="F:pyridoxal phosphate binding"/>
    <property type="evidence" value="ECO:0007669"/>
    <property type="project" value="InterPro"/>
</dbReference>
<dbReference type="PATRIC" id="fig|1618481.3.peg.719"/>
<dbReference type="GO" id="GO:0006565">
    <property type="term" value="P:L-serine catabolic process"/>
    <property type="evidence" value="ECO:0007669"/>
    <property type="project" value="TreeGrafter"/>
</dbReference>
<keyword evidence="6 12" id="KW-0028">Amino-acid biosynthesis</keyword>
<dbReference type="InterPro" id="IPR000634">
    <property type="entry name" value="Ser/Thr_deHydtase_PyrdxlP-BS"/>
</dbReference>
<dbReference type="CDD" id="cd01562">
    <property type="entry name" value="Thr-dehyd"/>
    <property type="match status" value="1"/>
</dbReference>
<evidence type="ECO:0000259" key="13">
    <source>
        <dbReference type="PROSITE" id="PS51672"/>
    </source>
</evidence>
<comment type="catalytic activity">
    <reaction evidence="1 12">
        <text>L-threonine = 2-oxobutanoate + NH4(+)</text>
        <dbReference type="Rhea" id="RHEA:22108"/>
        <dbReference type="ChEBI" id="CHEBI:16763"/>
        <dbReference type="ChEBI" id="CHEBI:28938"/>
        <dbReference type="ChEBI" id="CHEBI:57926"/>
        <dbReference type="EC" id="4.3.1.19"/>
    </reaction>
</comment>
<protein>
    <recommendedName>
        <fullName evidence="12">L-threonine dehydratase</fullName>
        <ecNumber evidence="12">4.3.1.19</ecNumber>
    </recommendedName>
    <alternativeName>
        <fullName evidence="12">Threonine deaminase</fullName>
    </alternativeName>
</protein>
<keyword evidence="10 12" id="KW-0100">Branched-chain amino acid biosynthesis</keyword>
<dbReference type="UniPathway" id="UPA00047">
    <property type="reaction ID" value="UER00054"/>
</dbReference>
<evidence type="ECO:0000256" key="11">
    <source>
        <dbReference type="ARBA" id="ARBA00025527"/>
    </source>
</evidence>
<dbReference type="Pfam" id="PF00585">
    <property type="entry name" value="Thr_dehydrat_C"/>
    <property type="match status" value="1"/>
</dbReference>